<dbReference type="UCSC" id="B0336.12">
    <property type="organism name" value="c. elegans"/>
</dbReference>
<name>Q10957_CAEEL</name>
<dbReference type="EMBL" id="BX284603">
    <property type="protein sequence ID" value="CCD61533.2"/>
    <property type="molecule type" value="Genomic_DNA"/>
</dbReference>
<organism evidence="2 3">
    <name type="scientific">Caenorhabditis elegans</name>
    <dbReference type="NCBI Taxonomy" id="6239"/>
    <lineage>
        <taxon>Eukaryota</taxon>
        <taxon>Metazoa</taxon>
        <taxon>Ecdysozoa</taxon>
        <taxon>Nematoda</taxon>
        <taxon>Chromadorea</taxon>
        <taxon>Rhabditida</taxon>
        <taxon>Rhabditina</taxon>
        <taxon>Rhabditomorpha</taxon>
        <taxon>Rhabditoidea</taxon>
        <taxon>Rhabditidae</taxon>
        <taxon>Peloderinae</taxon>
        <taxon>Caenorhabditis</taxon>
    </lineage>
</organism>
<feature type="compositionally biased region" description="Polar residues" evidence="1">
    <location>
        <begin position="9"/>
        <end position="27"/>
    </location>
</feature>
<dbReference type="Proteomes" id="UP000001940">
    <property type="component" value="Chromosome III"/>
</dbReference>
<keyword evidence="3" id="KW-1185">Reference proteome</keyword>
<reference evidence="2 3" key="1">
    <citation type="journal article" date="1998" name="Science">
        <title>Genome sequence of the nematode C. elegans: a platform for investigating biology.</title>
        <authorList>
            <consortium name="The C. elegans sequencing consortium"/>
            <person name="Sulson J.E."/>
            <person name="Waterston R."/>
        </authorList>
    </citation>
    <scope>NUCLEOTIDE SEQUENCE [LARGE SCALE GENOMIC DNA]</scope>
    <source>
        <strain evidence="2 3">Bristol N2</strain>
    </source>
</reference>
<accession>Q10957</accession>
<dbReference type="PaxDb" id="6239-B0336.12"/>
<evidence type="ECO:0000313" key="4">
    <source>
        <dbReference type="WormBase" id="B0336.12"/>
    </source>
</evidence>
<protein>
    <submittedName>
        <fullName evidence="2">Uncharacterized protein</fullName>
    </submittedName>
</protein>
<gene>
    <name evidence="2 4" type="ORF">B0336.12</name>
    <name evidence="2" type="ORF">CELE_B0336.12</name>
</gene>
<evidence type="ECO:0000313" key="3">
    <source>
        <dbReference type="Proteomes" id="UP000001940"/>
    </source>
</evidence>
<evidence type="ECO:0000313" key="2">
    <source>
        <dbReference type="EMBL" id="CCD61533.2"/>
    </source>
</evidence>
<dbReference type="Bgee" id="WBGene00015149">
    <property type="expression patterns" value="Expressed in anatomical system and 3 other cell types or tissues"/>
</dbReference>
<proteinExistence type="predicted"/>
<dbReference type="HOGENOM" id="CLU_2401630_0_0_1"/>
<dbReference type="CTD" id="54161858"/>
<feature type="region of interest" description="Disordered" evidence="1">
    <location>
        <begin position="1"/>
        <end position="27"/>
    </location>
</feature>
<sequence length="27" mass="3067">MLREKKEASSATISKIRSNMTASELQR</sequence>
<evidence type="ECO:0000256" key="1">
    <source>
        <dbReference type="SAM" id="MobiDB-lite"/>
    </source>
</evidence>
<dbReference type="PIR" id="T15339">
    <property type="entry name" value="T15339"/>
</dbReference>
<dbReference type="AlphaFoldDB" id="Q10957"/>
<dbReference type="AGR" id="WB:WBGene00015149"/>
<dbReference type="WormBase" id="B0336.12">
    <property type="protein sequence ID" value="CE54075"/>
    <property type="gene ID" value="WBGene00015149"/>
</dbReference>
<dbReference type="InParanoid" id="Q10957"/>
<dbReference type="RefSeq" id="NP_001367329.1">
    <property type="nucleotide sequence ID" value="NM_001379727.1"/>
</dbReference>
<dbReference type="GeneID" id="54161858"/>
<dbReference type="KEGG" id="cel:CELE_B0336.12"/>